<dbReference type="GO" id="GO:0005615">
    <property type="term" value="C:extracellular space"/>
    <property type="evidence" value="ECO:0007669"/>
    <property type="project" value="TreeGrafter"/>
</dbReference>
<dbReference type="GeneID" id="105029823"/>
<keyword evidence="19" id="KW-1185">Reference proteome</keyword>
<keyword evidence="9 12" id="KW-1015">Disulfide bond</keyword>
<dbReference type="PROSITE" id="PS00135">
    <property type="entry name" value="TRYPSIN_SER"/>
    <property type="match status" value="1"/>
</dbReference>
<dbReference type="FunFam" id="4.10.740.10:FF:000001">
    <property type="entry name" value="vitamin K-dependent protein S"/>
    <property type="match status" value="1"/>
</dbReference>
<evidence type="ECO:0000313" key="19">
    <source>
        <dbReference type="Proteomes" id="UP000265140"/>
    </source>
</evidence>
<dbReference type="Gene3D" id="2.40.10.10">
    <property type="entry name" value="Trypsin-like serine proteases"/>
    <property type="match status" value="2"/>
</dbReference>
<feature type="active site" description="Charge relay system" evidence="11">
    <location>
        <position position="342"/>
    </location>
</feature>
<evidence type="ECO:0000256" key="5">
    <source>
        <dbReference type="ARBA" id="ARBA00022729"/>
    </source>
</evidence>
<dbReference type="SMART" id="SM00069">
    <property type="entry name" value="GLA"/>
    <property type="match status" value="1"/>
</dbReference>
<dbReference type="InterPro" id="IPR050442">
    <property type="entry name" value="Peptidase_S1_coag_factors"/>
</dbReference>
<dbReference type="FunFam" id="2.40.10.10:FF:000120">
    <property type="entry name" value="Putative serine protease"/>
    <property type="match status" value="1"/>
</dbReference>
<dbReference type="PROSITE" id="PS50998">
    <property type="entry name" value="GLA_2"/>
    <property type="match status" value="1"/>
</dbReference>
<evidence type="ECO:0000259" key="17">
    <source>
        <dbReference type="PROSITE" id="PS50998"/>
    </source>
</evidence>
<dbReference type="CDD" id="cd00190">
    <property type="entry name" value="Tryp_SPc"/>
    <property type="match status" value="1"/>
</dbReference>
<dbReference type="RefSeq" id="XP_019902551.1">
    <property type="nucleotide sequence ID" value="XM_020046992.3"/>
</dbReference>
<dbReference type="Proteomes" id="UP000265140">
    <property type="component" value="Chromosome 1"/>
</dbReference>
<dbReference type="GO" id="GO:0006508">
    <property type="term" value="P:proteolysis"/>
    <property type="evidence" value="ECO:0007669"/>
    <property type="project" value="UniProtKB-KW"/>
</dbReference>
<evidence type="ECO:0000256" key="1">
    <source>
        <dbReference type="ARBA" id="ARBA00004613"/>
    </source>
</evidence>
<keyword evidence="2" id="KW-0964">Secreted</keyword>
<dbReference type="InterPro" id="IPR012224">
    <property type="entry name" value="Pept_S1A_FX"/>
</dbReference>
<evidence type="ECO:0000256" key="9">
    <source>
        <dbReference type="ARBA" id="ARBA00023157"/>
    </source>
</evidence>
<feature type="region of interest" description="Disordered" evidence="14">
    <location>
        <begin position="218"/>
        <end position="243"/>
    </location>
</feature>
<dbReference type="Gene3D" id="2.10.25.10">
    <property type="entry name" value="Laminin"/>
    <property type="match status" value="2"/>
</dbReference>
<dbReference type="InterPro" id="IPR001881">
    <property type="entry name" value="EGF-like_Ca-bd_dom"/>
</dbReference>
<reference evidence="18" key="2">
    <citation type="submission" date="2025-08" db="UniProtKB">
        <authorList>
            <consortium name="Ensembl"/>
        </authorList>
    </citation>
    <scope>IDENTIFICATION</scope>
</reference>
<reference evidence="18" key="3">
    <citation type="submission" date="2025-09" db="UniProtKB">
        <authorList>
            <consortium name="Ensembl"/>
        </authorList>
    </citation>
    <scope>IDENTIFICATION</scope>
</reference>
<keyword evidence="6" id="KW-0677">Repeat</keyword>
<dbReference type="PIRSF" id="PIRSF001143">
    <property type="entry name" value="Factor_X"/>
    <property type="match status" value="1"/>
</dbReference>
<dbReference type="GO" id="GO:0007596">
    <property type="term" value="P:blood coagulation"/>
    <property type="evidence" value="ECO:0007669"/>
    <property type="project" value="InterPro"/>
</dbReference>
<dbReference type="InterPro" id="IPR001254">
    <property type="entry name" value="Trypsin_dom"/>
</dbReference>
<evidence type="ECO:0000256" key="4">
    <source>
        <dbReference type="ARBA" id="ARBA00022670"/>
    </source>
</evidence>
<keyword evidence="3 12" id="KW-0245">EGF-like domain</keyword>
<dbReference type="Pfam" id="PF00008">
    <property type="entry name" value="EGF"/>
    <property type="match status" value="1"/>
</dbReference>
<dbReference type="InterPro" id="IPR017857">
    <property type="entry name" value="Coagulation_fac-like_Gla_dom"/>
</dbReference>
<dbReference type="RefSeq" id="XP_019902554.1">
    <property type="nucleotide sequence ID" value="XM_020046995.3"/>
</dbReference>
<evidence type="ECO:0000256" key="8">
    <source>
        <dbReference type="ARBA" id="ARBA00022825"/>
    </source>
</evidence>
<name>A0AAY5KIJ9_ESOLU</name>
<dbReference type="GeneTree" id="ENSGT00940000165072"/>
<reference evidence="18 19" key="1">
    <citation type="submission" date="2020-02" db="EMBL/GenBank/DDBJ databases">
        <title>Esox lucius (northern pike) genome, fEsoLuc1, primary haplotype.</title>
        <authorList>
            <person name="Myers G."/>
            <person name="Karagic N."/>
            <person name="Meyer A."/>
            <person name="Pippel M."/>
            <person name="Reichard M."/>
            <person name="Winkler S."/>
            <person name="Tracey A."/>
            <person name="Sims Y."/>
            <person name="Howe K."/>
            <person name="Rhie A."/>
            <person name="Formenti G."/>
            <person name="Durbin R."/>
            <person name="Fedrigo O."/>
            <person name="Jarvis E.D."/>
        </authorList>
    </citation>
    <scope>NUCLEOTIDE SEQUENCE [LARGE SCALE GENOMIC DNA]</scope>
</reference>
<dbReference type="Pfam" id="PF00089">
    <property type="entry name" value="Trypsin"/>
    <property type="match status" value="1"/>
</dbReference>
<dbReference type="Pfam" id="PF14670">
    <property type="entry name" value="FXa_inhibition"/>
    <property type="match status" value="1"/>
</dbReference>
<dbReference type="PROSITE" id="PS00011">
    <property type="entry name" value="GLA_1"/>
    <property type="match status" value="1"/>
</dbReference>
<dbReference type="Ensembl" id="ENSELUT00000103990.1">
    <property type="protein sequence ID" value="ENSELUP00000088809.1"/>
    <property type="gene ID" value="ENSELUG00000007556.3"/>
</dbReference>
<dbReference type="GO" id="GO:0004252">
    <property type="term" value="F:serine-type endopeptidase activity"/>
    <property type="evidence" value="ECO:0007669"/>
    <property type="project" value="InterPro"/>
</dbReference>
<dbReference type="PANTHER" id="PTHR24278:SF25">
    <property type="entry name" value="COAGULATION FACTOR IX"/>
    <property type="match status" value="1"/>
</dbReference>
<evidence type="ECO:0000256" key="14">
    <source>
        <dbReference type="SAM" id="MobiDB-lite"/>
    </source>
</evidence>
<proteinExistence type="predicted"/>
<dbReference type="PANTHER" id="PTHR24278">
    <property type="entry name" value="COAGULATION FACTOR"/>
    <property type="match status" value="1"/>
</dbReference>
<feature type="domain" description="Gla" evidence="17">
    <location>
        <begin position="60"/>
        <end position="106"/>
    </location>
</feature>
<dbReference type="InterPro" id="IPR033116">
    <property type="entry name" value="TRYPSIN_SER"/>
</dbReference>
<dbReference type="InterPro" id="IPR001314">
    <property type="entry name" value="Peptidase_S1A"/>
</dbReference>
<protein>
    <submittedName>
        <fullName evidence="18">Zmp:0000001329</fullName>
    </submittedName>
</protein>
<dbReference type="SUPFAM" id="SSF50494">
    <property type="entry name" value="Trypsin-like serine proteases"/>
    <property type="match status" value="1"/>
</dbReference>
<evidence type="ECO:0000256" key="7">
    <source>
        <dbReference type="ARBA" id="ARBA00022801"/>
    </source>
</evidence>
<dbReference type="InterPro" id="IPR009003">
    <property type="entry name" value="Peptidase_S1_PA"/>
</dbReference>
<dbReference type="SMART" id="SM00020">
    <property type="entry name" value="Tryp_SPc"/>
    <property type="match status" value="1"/>
</dbReference>
<dbReference type="PROSITE" id="PS50240">
    <property type="entry name" value="TRYPSIN_DOM"/>
    <property type="match status" value="1"/>
</dbReference>
<evidence type="ECO:0000256" key="10">
    <source>
        <dbReference type="ARBA" id="ARBA00023180"/>
    </source>
</evidence>
<dbReference type="AlphaFoldDB" id="A0AAY5KIJ9"/>
<comment type="caution">
    <text evidence="12">Lacks conserved residue(s) required for the propagation of feature annotation.</text>
</comment>
<feature type="active site" description="Charge relay system" evidence="11">
    <location>
        <position position="297"/>
    </location>
</feature>
<feature type="domain" description="EGF-like" evidence="15">
    <location>
        <begin position="106"/>
        <end position="142"/>
    </location>
</feature>
<dbReference type="SUPFAM" id="SSF57196">
    <property type="entry name" value="EGF/Laminin"/>
    <property type="match status" value="1"/>
</dbReference>
<dbReference type="PROSITE" id="PS00022">
    <property type="entry name" value="EGF_1"/>
    <property type="match status" value="1"/>
</dbReference>
<evidence type="ECO:0000256" key="2">
    <source>
        <dbReference type="ARBA" id="ARBA00022525"/>
    </source>
</evidence>
<dbReference type="SUPFAM" id="SSF57630">
    <property type="entry name" value="GLA-domain"/>
    <property type="match status" value="1"/>
</dbReference>
<evidence type="ECO:0000256" key="12">
    <source>
        <dbReference type="PROSITE-ProRule" id="PRU00076"/>
    </source>
</evidence>
<dbReference type="SMART" id="SM00181">
    <property type="entry name" value="EGF"/>
    <property type="match status" value="2"/>
</dbReference>
<dbReference type="Gene3D" id="4.10.740.10">
    <property type="entry name" value="Coagulation Factor IX"/>
    <property type="match status" value="1"/>
</dbReference>
<dbReference type="PROSITE" id="PS01186">
    <property type="entry name" value="EGF_2"/>
    <property type="match status" value="1"/>
</dbReference>
<dbReference type="InterPro" id="IPR018114">
    <property type="entry name" value="TRYPSIN_HIS"/>
</dbReference>
<evidence type="ECO:0000313" key="18">
    <source>
        <dbReference type="Ensembl" id="ENSELUP00000088809.1"/>
    </source>
</evidence>
<keyword evidence="10" id="KW-0325">Glycoprotein</keyword>
<dbReference type="Pfam" id="PF00594">
    <property type="entry name" value="Gla"/>
    <property type="match status" value="1"/>
</dbReference>
<accession>A0AAY5KIJ9</accession>
<dbReference type="PRINTS" id="PR00722">
    <property type="entry name" value="CHYMOTRYPSIN"/>
</dbReference>
<dbReference type="SMART" id="SM00179">
    <property type="entry name" value="EGF_CA"/>
    <property type="match status" value="1"/>
</dbReference>
<evidence type="ECO:0000256" key="13">
    <source>
        <dbReference type="RuleBase" id="RU363034"/>
    </source>
</evidence>
<feature type="disulfide bond" evidence="12">
    <location>
        <begin position="132"/>
        <end position="141"/>
    </location>
</feature>
<keyword evidence="7 13" id="KW-0378">Hydrolase</keyword>
<comment type="subcellular location">
    <subcellularLocation>
        <location evidence="1">Secreted</location>
    </subcellularLocation>
</comment>
<evidence type="ECO:0000256" key="3">
    <source>
        <dbReference type="ARBA" id="ARBA00022536"/>
    </source>
</evidence>
<evidence type="ECO:0000259" key="15">
    <source>
        <dbReference type="PROSITE" id="PS50026"/>
    </source>
</evidence>
<dbReference type="CDD" id="cd00054">
    <property type="entry name" value="EGF_CA"/>
    <property type="match status" value="1"/>
</dbReference>
<feature type="active site" description="Charge relay system" evidence="11">
    <location>
        <position position="439"/>
    </location>
</feature>
<dbReference type="PRINTS" id="PR00001">
    <property type="entry name" value="GLABLOOD"/>
</dbReference>
<sequence>MQMQVEMAVPFNKEERRRMLQSKTWLITLLLISVYSLLESKVFLEPRDAVQLLRGVRRPRANSFLEEIMPGNLERECYEETCSQEEAAEIFQTKEKTMEFWYRYKNLNPCHYNPCKNGGICTTNRDEYLCLCPPRYEGKTCAIEVFECQFKNGGCLHYCTDQERTKGVQCSCAEGYKLDEDGKTCSEAASFPCGLKLKEASLRRSLPEEYENITLASDVPSSDWNTTTPMEGEGNSTQPGVNSTEDLTDVNEDSRIVGGQLEKQGGSPWQVLIHRKDGYGFCGGTLISQRWVISAAHCMEQTPDHITIGDYDKERPDPGEQKIHVERVVVHPHFHEYTFDSDIALMYLSSSVVLSPAAIPICLPNDHLAQHLQRDDVRGLVTGWGATQYFGRSSRFLRKVYLPMVDQQECIRSTEQVITDNMFCAGYTEASMDACSGDSGGPFVVNYRGTWFLTGVVSWGEQCAARGKYGVFTRLGNYLHWIKDTVENQDHNSTHT</sequence>
<feature type="compositionally biased region" description="Polar residues" evidence="14">
    <location>
        <begin position="219"/>
        <end position="243"/>
    </location>
</feature>
<dbReference type="GO" id="GO:0005509">
    <property type="term" value="F:calcium ion binding"/>
    <property type="evidence" value="ECO:0007669"/>
    <property type="project" value="InterPro"/>
</dbReference>
<dbReference type="InterPro" id="IPR000742">
    <property type="entry name" value="EGF"/>
</dbReference>
<feature type="domain" description="Peptidase S1" evidence="16">
    <location>
        <begin position="256"/>
        <end position="487"/>
    </location>
</feature>
<keyword evidence="4 13" id="KW-0645">Protease</keyword>
<dbReference type="PROSITE" id="PS00134">
    <property type="entry name" value="TRYPSIN_HIS"/>
    <property type="match status" value="1"/>
</dbReference>
<dbReference type="InterPro" id="IPR035972">
    <property type="entry name" value="GLA-like_dom_SF"/>
</dbReference>
<dbReference type="PROSITE" id="PS50026">
    <property type="entry name" value="EGF_3"/>
    <property type="match status" value="1"/>
</dbReference>
<dbReference type="InterPro" id="IPR000294">
    <property type="entry name" value="GLA_domain"/>
</dbReference>
<organism evidence="18 19">
    <name type="scientific">Esox lucius</name>
    <name type="common">Northern pike</name>
    <dbReference type="NCBI Taxonomy" id="8010"/>
    <lineage>
        <taxon>Eukaryota</taxon>
        <taxon>Metazoa</taxon>
        <taxon>Chordata</taxon>
        <taxon>Craniata</taxon>
        <taxon>Vertebrata</taxon>
        <taxon>Euteleostomi</taxon>
        <taxon>Actinopterygii</taxon>
        <taxon>Neopterygii</taxon>
        <taxon>Teleostei</taxon>
        <taxon>Protacanthopterygii</taxon>
        <taxon>Esociformes</taxon>
        <taxon>Esocidae</taxon>
        <taxon>Esox</taxon>
    </lineage>
</organism>
<evidence type="ECO:0000256" key="11">
    <source>
        <dbReference type="PIRSR" id="PIRSR001143-1"/>
    </source>
</evidence>
<dbReference type="InterPro" id="IPR043504">
    <property type="entry name" value="Peptidase_S1_PA_chymotrypsin"/>
</dbReference>
<evidence type="ECO:0000256" key="6">
    <source>
        <dbReference type="ARBA" id="ARBA00022737"/>
    </source>
</evidence>
<keyword evidence="8 13" id="KW-0720">Serine protease</keyword>
<evidence type="ECO:0000259" key="16">
    <source>
        <dbReference type="PROSITE" id="PS50240"/>
    </source>
</evidence>
<keyword evidence="5" id="KW-0732">Signal</keyword>
<dbReference type="FunFam" id="2.10.25.10:FF:000100">
    <property type="entry name" value="neurogenic locus notch homolog protein 3"/>
    <property type="match status" value="1"/>
</dbReference>